<proteinExistence type="predicted"/>
<keyword evidence="2" id="KW-1185">Reference proteome</keyword>
<dbReference type="Proteomes" id="UP000266673">
    <property type="component" value="Unassembled WGS sequence"/>
</dbReference>
<evidence type="ECO:0000313" key="1">
    <source>
        <dbReference type="EMBL" id="RIB28690.1"/>
    </source>
</evidence>
<protein>
    <recommendedName>
        <fullName evidence="3">TLDc domain-containing protein</fullName>
    </recommendedName>
</protein>
<accession>A0A397W1U4</accession>
<dbReference type="OrthoDB" id="2340634at2759"/>
<sequence length="75" mass="8726">MKVKGTDEILGGYNPIGLDEPTRNSFYKNCNDSFIFSLKNGTIQNSIVKKSYEKRIRNDLIYDSADNYALYFFNR</sequence>
<evidence type="ECO:0000313" key="2">
    <source>
        <dbReference type="Proteomes" id="UP000266673"/>
    </source>
</evidence>
<organism evidence="1 2">
    <name type="scientific">Gigaspora rosea</name>
    <dbReference type="NCBI Taxonomy" id="44941"/>
    <lineage>
        <taxon>Eukaryota</taxon>
        <taxon>Fungi</taxon>
        <taxon>Fungi incertae sedis</taxon>
        <taxon>Mucoromycota</taxon>
        <taxon>Glomeromycotina</taxon>
        <taxon>Glomeromycetes</taxon>
        <taxon>Diversisporales</taxon>
        <taxon>Gigasporaceae</taxon>
        <taxon>Gigaspora</taxon>
    </lineage>
</organism>
<reference evidence="1 2" key="1">
    <citation type="submission" date="2018-06" db="EMBL/GenBank/DDBJ databases">
        <title>Comparative genomics reveals the genomic features of Rhizophagus irregularis, R. cerebriforme, R. diaphanum and Gigaspora rosea, and their symbiotic lifestyle signature.</title>
        <authorList>
            <person name="Morin E."/>
            <person name="San Clemente H."/>
            <person name="Chen E.C.H."/>
            <person name="De La Providencia I."/>
            <person name="Hainaut M."/>
            <person name="Kuo A."/>
            <person name="Kohler A."/>
            <person name="Murat C."/>
            <person name="Tang N."/>
            <person name="Roy S."/>
            <person name="Loubradou J."/>
            <person name="Henrissat B."/>
            <person name="Grigoriev I.V."/>
            <person name="Corradi N."/>
            <person name="Roux C."/>
            <person name="Martin F.M."/>
        </authorList>
    </citation>
    <scope>NUCLEOTIDE SEQUENCE [LARGE SCALE GENOMIC DNA]</scope>
    <source>
        <strain evidence="1 2">DAOM 194757</strain>
    </source>
</reference>
<gene>
    <name evidence="1" type="ORF">C2G38_2157301</name>
</gene>
<dbReference type="AlphaFoldDB" id="A0A397W1U4"/>
<evidence type="ECO:0008006" key="3">
    <source>
        <dbReference type="Google" id="ProtNLM"/>
    </source>
</evidence>
<name>A0A397W1U4_9GLOM</name>
<dbReference type="EMBL" id="QKWP01000058">
    <property type="protein sequence ID" value="RIB28690.1"/>
    <property type="molecule type" value="Genomic_DNA"/>
</dbReference>
<comment type="caution">
    <text evidence="1">The sequence shown here is derived from an EMBL/GenBank/DDBJ whole genome shotgun (WGS) entry which is preliminary data.</text>
</comment>